<dbReference type="AlphaFoldDB" id="A0A9X2FAQ0"/>
<protein>
    <submittedName>
        <fullName evidence="2">PSP1 domain-containing protein</fullName>
    </submittedName>
</protein>
<reference evidence="2" key="1">
    <citation type="submission" date="2022-06" db="EMBL/GenBank/DDBJ databases">
        <title>Aeoliella straminimaris, a novel planctomycete from sediments.</title>
        <authorList>
            <person name="Vitorino I.R."/>
            <person name="Lage O.M."/>
        </authorList>
    </citation>
    <scope>NUCLEOTIDE SEQUENCE</scope>
    <source>
        <strain evidence="2">ICT_H6.2</strain>
    </source>
</reference>
<dbReference type="EMBL" id="JAMXLR010000055">
    <property type="protein sequence ID" value="MCO6045390.1"/>
    <property type="molecule type" value="Genomic_DNA"/>
</dbReference>
<name>A0A9X2FAQ0_9BACT</name>
<sequence length="181" mass="19617">MSSHLVRVGAMGLVGQFRSPDGAIYPRGRRVVVRTVRGVEAGEVLAEPSGWQDAAGADGELLRLMTVEDEMLAERMERRRDEAFAECNKLLEDRRLPVALMDVELLMDGQGLYFYFLGEVTPDVDALTAELAETYEATVQFRKFTNTLLEGCGPGCGTEEAKGQGGCSSCASCAVAEACKK</sequence>
<dbReference type="RefSeq" id="WP_252853504.1">
    <property type="nucleotide sequence ID" value="NZ_JAMXLR010000055.1"/>
</dbReference>
<dbReference type="Pfam" id="PF04468">
    <property type="entry name" value="PSP1"/>
    <property type="match status" value="1"/>
</dbReference>
<dbReference type="InterPro" id="IPR007557">
    <property type="entry name" value="PSP1_C"/>
</dbReference>
<comment type="caution">
    <text evidence="2">The sequence shown here is derived from an EMBL/GenBank/DDBJ whole genome shotgun (WGS) entry which is preliminary data.</text>
</comment>
<gene>
    <name evidence="2" type="ORF">NG895_15885</name>
</gene>
<feature type="domain" description="PSP1 C-terminal" evidence="1">
    <location>
        <begin position="59"/>
        <end position="144"/>
    </location>
</feature>
<keyword evidence="3" id="KW-1185">Reference proteome</keyword>
<dbReference type="Proteomes" id="UP001155241">
    <property type="component" value="Unassembled WGS sequence"/>
</dbReference>
<dbReference type="PROSITE" id="PS51411">
    <property type="entry name" value="PSP1_C"/>
    <property type="match status" value="1"/>
</dbReference>
<evidence type="ECO:0000313" key="3">
    <source>
        <dbReference type="Proteomes" id="UP001155241"/>
    </source>
</evidence>
<evidence type="ECO:0000259" key="1">
    <source>
        <dbReference type="PROSITE" id="PS51411"/>
    </source>
</evidence>
<evidence type="ECO:0000313" key="2">
    <source>
        <dbReference type="EMBL" id="MCO6045390.1"/>
    </source>
</evidence>
<proteinExistence type="predicted"/>
<accession>A0A9X2FAQ0</accession>
<organism evidence="2 3">
    <name type="scientific">Aeoliella straminimaris</name>
    <dbReference type="NCBI Taxonomy" id="2954799"/>
    <lineage>
        <taxon>Bacteria</taxon>
        <taxon>Pseudomonadati</taxon>
        <taxon>Planctomycetota</taxon>
        <taxon>Planctomycetia</taxon>
        <taxon>Pirellulales</taxon>
        <taxon>Lacipirellulaceae</taxon>
        <taxon>Aeoliella</taxon>
    </lineage>
</organism>